<dbReference type="GO" id="GO:0046872">
    <property type="term" value="F:metal ion binding"/>
    <property type="evidence" value="ECO:0007669"/>
    <property type="project" value="UniProtKB-KW"/>
</dbReference>
<protein>
    <recommendedName>
        <fullName evidence="10">(2E,6E)-farnesyl diphosphate synthase</fullName>
    </recommendedName>
    <alternativeName>
        <fullName evidence="9">Dimethylallyltranstransferase</fullName>
    </alternativeName>
    <alternativeName>
        <fullName evidence="8">Farnesyl diphosphate synthase</fullName>
    </alternativeName>
    <alternativeName>
        <fullName evidence="7">Geranyltranstransferase</fullName>
    </alternativeName>
</protein>
<evidence type="ECO:0000256" key="4">
    <source>
        <dbReference type="ARBA" id="ARBA00022679"/>
    </source>
</evidence>
<dbReference type="AlphaFoldDB" id="A0AA41MTA6"/>
<comment type="pathway">
    <text evidence="2">Isoprenoid biosynthesis; geranyl diphosphate biosynthesis; geranyl diphosphate from dimethylallyl diphosphate and isopentenyl diphosphate: step 1/1.</text>
</comment>
<evidence type="ECO:0000256" key="10">
    <source>
        <dbReference type="ARBA" id="ARBA00032873"/>
    </source>
</evidence>
<accession>A0AA41MTA6</accession>
<evidence type="ECO:0000256" key="8">
    <source>
        <dbReference type="ARBA" id="ARBA00032424"/>
    </source>
</evidence>
<reference evidence="11" key="1">
    <citation type="submission" date="2020-03" db="EMBL/GenBank/DDBJ databases">
        <title>Studies in the Genomics of Life Span.</title>
        <authorList>
            <person name="Glass D."/>
        </authorList>
    </citation>
    <scope>NUCLEOTIDE SEQUENCE</scope>
    <source>
        <strain evidence="11">SUZIE</strain>
        <tissue evidence="11">Muscle</tissue>
    </source>
</reference>
<proteinExistence type="predicted"/>
<dbReference type="PANTHER" id="PTHR11525">
    <property type="entry name" value="FARNESYL-PYROPHOSPHATE SYNTHETASE"/>
    <property type="match status" value="1"/>
</dbReference>
<dbReference type="PANTHER" id="PTHR11525:SF0">
    <property type="entry name" value="FARNESYL PYROPHOSPHATE SYNTHASE"/>
    <property type="match status" value="1"/>
</dbReference>
<evidence type="ECO:0000313" key="11">
    <source>
        <dbReference type="EMBL" id="MBZ3877437.1"/>
    </source>
</evidence>
<dbReference type="InterPro" id="IPR008949">
    <property type="entry name" value="Isoprenoid_synthase_dom_sf"/>
</dbReference>
<evidence type="ECO:0000313" key="12">
    <source>
        <dbReference type="Proteomes" id="UP001166674"/>
    </source>
</evidence>
<comment type="pathway">
    <text evidence="3">Isoprenoid biosynthesis; farnesyl diphosphate biosynthesis; farnesyl diphosphate from geranyl diphosphate and isopentenyl diphosphate: step 1/1.</text>
</comment>
<evidence type="ECO:0000256" key="3">
    <source>
        <dbReference type="ARBA" id="ARBA00005035"/>
    </source>
</evidence>
<evidence type="ECO:0000256" key="5">
    <source>
        <dbReference type="ARBA" id="ARBA00022723"/>
    </source>
</evidence>
<dbReference type="Proteomes" id="UP001166674">
    <property type="component" value="Unassembled WGS sequence"/>
</dbReference>
<dbReference type="InterPro" id="IPR039702">
    <property type="entry name" value="FPS1-like"/>
</dbReference>
<dbReference type="Gene3D" id="1.10.600.10">
    <property type="entry name" value="Farnesyl Diphosphate Synthase"/>
    <property type="match status" value="2"/>
</dbReference>
<evidence type="ECO:0000256" key="6">
    <source>
        <dbReference type="ARBA" id="ARBA00022842"/>
    </source>
</evidence>
<evidence type="ECO:0000256" key="2">
    <source>
        <dbReference type="ARBA" id="ARBA00004932"/>
    </source>
</evidence>
<dbReference type="InterPro" id="IPR000092">
    <property type="entry name" value="Polyprenyl_synt"/>
</dbReference>
<keyword evidence="5" id="KW-0479">Metal-binding</keyword>
<dbReference type="EMBL" id="JAATJV010297362">
    <property type="protein sequence ID" value="MBZ3877437.1"/>
    <property type="molecule type" value="Genomic_DNA"/>
</dbReference>
<evidence type="ECO:0000256" key="9">
    <source>
        <dbReference type="ARBA" id="ARBA00032448"/>
    </source>
</evidence>
<dbReference type="GO" id="GO:0005737">
    <property type="term" value="C:cytoplasm"/>
    <property type="evidence" value="ECO:0007669"/>
    <property type="project" value="TreeGrafter"/>
</dbReference>
<dbReference type="GO" id="GO:0004161">
    <property type="term" value="F:dimethylallyltranstransferase activity"/>
    <property type="evidence" value="ECO:0007669"/>
    <property type="project" value="TreeGrafter"/>
</dbReference>
<name>A0AA41MTA6_SCICA</name>
<keyword evidence="4" id="KW-0808">Transferase</keyword>
<comment type="caution">
    <text evidence="11">The sequence shown here is derived from an EMBL/GenBank/DDBJ whole genome shotgun (WGS) entry which is preliminary data.</text>
</comment>
<dbReference type="GO" id="GO:0004337">
    <property type="term" value="F:(2E,6E)-farnesyl diphosphate synthase activity"/>
    <property type="evidence" value="ECO:0007669"/>
    <property type="project" value="TreeGrafter"/>
</dbReference>
<dbReference type="GO" id="GO:0045337">
    <property type="term" value="P:farnesyl diphosphate biosynthetic process"/>
    <property type="evidence" value="ECO:0007669"/>
    <property type="project" value="TreeGrafter"/>
</dbReference>
<sequence length="218" mass="24564">MNGDQKSDIYAQEEQDFIQPFSQIVKALTEDEMGHPETGDAIARLKEVPEYNAIGGKYSRRLTVVATFQELVDLGKQDADSLQRALTVGWCVELLRAFFLVSDDIMDSSITRPGQSCCVTGKVGTDIQDSECSWLVVQCLQRATPEQPQILWDNYGQKDAKKVAQVRALYQEMNLPAVFSKYEEDSYSHLMSLIEQCAAPLTPNIFLGLANKIYRRKK</sequence>
<keyword evidence="12" id="KW-1185">Reference proteome</keyword>
<evidence type="ECO:0000256" key="7">
    <source>
        <dbReference type="ARBA" id="ARBA00032380"/>
    </source>
</evidence>
<gene>
    <name evidence="11" type="ORF">SUZIE_143105</name>
</gene>
<dbReference type="SUPFAM" id="SSF48576">
    <property type="entry name" value="Terpenoid synthases"/>
    <property type="match status" value="2"/>
</dbReference>
<evidence type="ECO:0000256" key="1">
    <source>
        <dbReference type="ARBA" id="ARBA00001946"/>
    </source>
</evidence>
<comment type="cofactor">
    <cofactor evidence="1">
        <name>Mg(2+)</name>
        <dbReference type="ChEBI" id="CHEBI:18420"/>
    </cofactor>
</comment>
<organism evidence="11 12">
    <name type="scientific">Sciurus carolinensis</name>
    <name type="common">Eastern gray squirrel</name>
    <dbReference type="NCBI Taxonomy" id="30640"/>
    <lineage>
        <taxon>Eukaryota</taxon>
        <taxon>Metazoa</taxon>
        <taxon>Chordata</taxon>
        <taxon>Craniata</taxon>
        <taxon>Vertebrata</taxon>
        <taxon>Euteleostomi</taxon>
        <taxon>Mammalia</taxon>
        <taxon>Eutheria</taxon>
        <taxon>Euarchontoglires</taxon>
        <taxon>Glires</taxon>
        <taxon>Rodentia</taxon>
        <taxon>Sciuromorpha</taxon>
        <taxon>Sciuridae</taxon>
        <taxon>Sciurinae</taxon>
        <taxon>Sciurini</taxon>
        <taxon>Sciurus</taxon>
    </lineage>
</organism>
<keyword evidence="6" id="KW-0460">Magnesium</keyword>
<dbReference type="Pfam" id="PF00348">
    <property type="entry name" value="polyprenyl_synt"/>
    <property type="match status" value="2"/>
</dbReference>